<dbReference type="Gene3D" id="2.60.120.10">
    <property type="entry name" value="Jelly Rolls"/>
    <property type="match status" value="1"/>
</dbReference>
<dbReference type="InterPro" id="IPR012318">
    <property type="entry name" value="HTH_CRP"/>
</dbReference>
<dbReference type="SUPFAM" id="SSF51206">
    <property type="entry name" value="cAMP-binding domain-like"/>
    <property type="match status" value="1"/>
</dbReference>
<sequence length="290" mass="31290">MAPSPWIVVINQRSSDVDRRTAMGTRTVPYKVRRMTGLPQVLQAEDCQMAFAAMIDNSGDAGPVLPTTDNMLIGALRPEVRRLLARSATRIELQPGDILTRSGEPIDRLVFPEGAPAMLSLSTGGSSQDVGMIGRDGVVGWSRLFSDQPTPFTARAHIQPGTAIAIPATAIVAAADQDPALLKAILTFAQRFSMQMARTLASALRDVPERRIARLLLMIDDRITGDAMSVTHASIAATLNLRRATVTDCLHILEGEHMVRCSRGRIVMRDRAALEARASLAYVPDDGLAG</sequence>
<keyword evidence="1" id="KW-0805">Transcription regulation</keyword>
<dbReference type="AlphaFoldDB" id="A0A2W5BAT6"/>
<comment type="caution">
    <text evidence="5">The sequence shown here is derived from an EMBL/GenBank/DDBJ whole genome shotgun (WGS) entry which is preliminary data.</text>
</comment>
<dbReference type="GO" id="GO:0006355">
    <property type="term" value="P:regulation of DNA-templated transcription"/>
    <property type="evidence" value="ECO:0007669"/>
    <property type="project" value="InterPro"/>
</dbReference>
<dbReference type="InterPro" id="IPR018490">
    <property type="entry name" value="cNMP-bd_dom_sf"/>
</dbReference>
<evidence type="ECO:0000256" key="3">
    <source>
        <dbReference type="ARBA" id="ARBA00023163"/>
    </source>
</evidence>
<evidence type="ECO:0000256" key="2">
    <source>
        <dbReference type="ARBA" id="ARBA00023125"/>
    </source>
</evidence>
<gene>
    <name evidence="5" type="ORF">DI632_07390</name>
</gene>
<dbReference type="GO" id="GO:0003677">
    <property type="term" value="F:DNA binding"/>
    <property type="evidence" value="ECO:0007669"/>
    <property type="project" value="UniProtKB-KW"/>
</dbReference>
<keyword evidence="2" id="KW-0238">DNA-binding</keyword>
<dbReference type="InterPro" id="IPR000595">
    <property type="entry name" value="cNMP-bd_dom"/>
</dbReference>
<protein>
    <recommendedName>
        <fullName evidence="4">Cyclic nucleotide-binding domain-containing protein</fullName>
    </recommendedName>
</protein>
<dbReference type="SUPFAM" id="SSF46785">
    <property type="entry name" value="Winged helix' DNA-binding domain"/>
    <property type="match status" value="1"/>
</dbReference>
<feature type="domain" description="Cyclic nucleotide-binding" evidence="4">
    <location>
        <begin position="72"/>
        <end position="156"/>
    </location>
</feature>
<evidence type="ECO:0000313" key="5">
    <source>
        <dbReference type="EMBL" id="PZO78128.1"/>
    </source>
</evidence>
<keyword evidence="3" id="KW-0804">Transcription</keyword>
<dbReference type="EMBL" id="QFNF01000014">
    <property type="protein sequence ID" value="PZO78128.1"/>
    <property type="molecule type" value="Genomic_DNA"/>
</dbReference>
<organism evidence="5 6">
    <name type="scientific">Sphingomonas hengshuiensis</name>
    <dbReference type="NCBI Taxonomy" id="1609977"/>
    <lineage>
        <taxon>Bacteria</taxon>
        <taxon>Pseudomonadati</taxon>
        <taxon>Pseudomonadota</taxon>
        <taxon>Alphaproteobacteria</taxon>
        <taxon>Sphingomonadales</taxon>
        <taxon>Sphingomonadaceae</taxon>
        <taxon>Sphingomonas</taxon>
    </lineage>
</organism>
<evidence type="ECO:0000256" key="1">
    <source>
        <dbReference type="ARBA" id="ARBA00023015"/>
    </source>
</evidence>
<accession>A0A2W5BAT6</accession>
<dbReference type="InterPro" id="IPR036390">
    <property type="entry name" value="WH_DNA-bd_sf"/>
</dbReference>
<dbReference type="Proteomes" id="UP000248614">
    <property type="component" value="Unassembled WGS sequence"/>
</dbReference>
<dbReference type="Pfam" id="PF13545">
    <property type="entry name" value="HTH_Crp_2"/>
    <property type="match status" value="1"/>
</dbReference>
<dbReference type="CDD" id="cd00038">
    <property type="entry name" value="CAP_ED"/>
    <property type="match status" value="1"/>
</dbReference>
<dbReference type="InterPro" id="IPR036388">
    <property type="entry name" value="WH-like_DNA-bd_sf"/>
</dbReference>
<evidence type="ECO:0000259" key="4">
    <source>
        <dbReference type="PROSITE" id="PS50042"/>
    </source>
</evidence>
<proteinExistence type="predicted"/>
<dbReference type="InterPro" id="IPR014710">
    <property type="entry name" value="RmlC-like_jellyroll"/>
</dbReference>
<dbReference type="Gene3D" id="1.10.10.10">
    <property type="entry name" value="Winged helix-like DNA-binding domain superfamily/Winged helix DNA-binding domain"/>
    <property type="match status" value="1"/>
</dbReference>
<reference evidence="5 6" key="1">
    <citation type="submission" date="2017-08" db="EMBL/GenBank/DDBJ databases">
        <title>Infants hospitalized years apart are colonized by the same room-sourced microbial strains.</title>
        <authorList>
            <person name="Brooks B."/>
            <person name="Olm M.R."/>
            <person name="Firek B.A."/>
            <person name="Baker R."/>
            <person name="Thomas B.C."/>
            <person name="Morowitz M.J."/>
            <person name="Banfield J.F."/>
        </authorList>
    </citation>
    <scope>NUCLEOTIDE SEQUENCE [LARGE SCALE GENOMIC DNA]</scope>
    <source>
        <strain evidence="5">S2_018_000_R3_110</strain>
    </source>
</reference>
<dbReference type="PROSITE" id="PS50042">
    <property type="entry name" value="CNMP_BINDING_3"/>
    <property type="match status" value="1"/>
</dbReference>
<evidence type="ECO:0000313" key="6">
    <source>
        <dbReference type="Proteomes" id="UP000248614"/>
    </source>
</evidence>
<name>A0A2W5BAT6_9SPHN</name>